<dbReference type="STRING" id="288768.SAMEA3906486_04361"/>
<dbReference type="EMBL" id="FKIF01000008">
    <property type="protein sequence ID" value="SAI72934.1"/>
    <property type="molecule type" value="Genomic_DNA"/>
</dbReference>
<feature type="region of interest" description="Disordered" evidence="1">
    <location>
        <begin position="1"/>
        <end position="21"/>
    </location>
</feature>
<feature type="compositionally biased region" description="Polar residues" evidence="1">
    <location>
        <begin position="1"/>
        <end position="11"/>
    </location>
</feature>
<dbReference type="Proteomes" id="UP000076848">
    <property type="component" value="Unassembled WGS sequence"/>
</dbReference>
<protein>
    <submittedName>
        <fullName evidence="2">Uncharacterized protein</fullName>
    </submittedName>
</protein>
<reference evidence="2 3" key="1">
    <citation type="submission" date="2016-04" db="EMBL/GenBank/DDBJ databases">
        <authorList>
            <consortium name="Pathogen Informatics"/>
        </authorList>
    </citation>
    <scope>NUCLEOTIDE SEQUENCE [LARGE SCALE GENOMIC DNA]</scope>
    <source>
        <strain evidence="2 3">H050680373</strain>
    </source>
</reference>
<accession>A0A157SRK5</accession>
<proteinExistence type="predicted"/>
<name>A0A157SRK5_9BORD</name>
<organism evidence="2 3">
    <name type="scientific">Bordetella ansorpii</name>
    <dbReference type="NCBI Taxonomy" id="288768"/>
    <lineage>
        <taxon>Bacteria</taxon>
        <taxon>Pseudomonadati</taxon>
        <taxon>Pseudomonadota</taxon>
        <taxon>Betaproteobacteria</taxon>
        <taxon>Burkholderiales</taxon>
        <taxon>Alcaligenaceae</taxon>
        <taxon>Bordetella</taxon>
    </lineage>
</organism>
<dbReference type="RefSeq" id="WP_066131754.1">
    <property type="nucleotide sequence ID" value="NZ_FKIF01000008.1"/>
</dbReference>
<sequence>MDDTPHVSNNDEAPEDRDELEVRVAQAERDVQLFNERYMLMQKAIKAHVFKNKDEAHADLQKRGFIGDLERFKSLWIARQYRDKRNAKKQDGS</sequence>
<keyword evidence="3" id="KW-1185">Reference proteome</keyword>
<evidence type="ECO:0000313" key="2">
    <source>
        <dbReference type="EMBL" id="SAI72934.1"/>
    </source>
</evidence>
<evidence type="ECO:0000256" key="1">
    <source>
        <dbReference type="SAM" id="MobiDB-lite"/>
    </source>
</evidence>
<evidence type="ECO:0000313" key="3">
    <source>
        <dbReference type="Proteomes" id="UP000076848"/>
    </source>
</evidence>
<gene>
    <name evidence="2" type="ORF">SAMEA3906486_04361</name>
</gene>
<dbReference type="AlphaFoldDB" id="A0A157SRK5"/>